<name>A0AAV3UX50_9ALTE</name>
<feature type="transmembrane region" description="Helical" evidence="1">
    <location>
        <begin position="15"/>
        <end position="34"/>
    </location>
</feature>
<keyword evidence="1" id="KW-0472">Membrane</keyword>
<protein>
    <submittedName>
        <fullName evidence="2">Uncharacterized protein</fullName>
    </submittedName>
</protein>
<keyword evidence="1" id="KW-0812">Transmembrane</keyword>
<evidence type="ECO:0000256" key="1">
    <source>
        <dbReference type="SAM" id="Phobius"/>
    </source>
</evidence>
<evidence type="ECO:0000313" key="2">
    <source>
        <dbReference type="EMBL" id="GAC09534.1"/>
    </source>
</evidence>
<gene>
    <name evidence="2" type="ORF">GCHA_1581</name>
</gene>
<dbReference type="AlphaFoldDB" id="A0AAV3UX50"/>
<sequence length="44" mass="5342">MFTNFIFICPYLIEMYLVFIGFFLALSQLAISFINHQGNFWKRF</sequence>
<evidence type="ECO:0000313" key="3">
    <source>
        <dbReference type="Proteomes" id="UP000006320"/>
    </source>
</evidence>
<reference evidence="2 3" key="1">
    <citation type="journal article" date="2017" name="Antonie Van Leeuwenhoek">
        <title>Rhizobium rhizosphaerae sp. nov., a novel species isolated from rice rhizosphere.</title>
        <authorList>
            <person name="Zhao J.J."/>
            <person name="Zhang J."/>
            <person name="Zhang R.J."/>
            <person name="Zhang C.W."/>
            <person name="Yin H.Q."/>
            <person name="Zhang X.X."/>
        </authorList>
    </citation>
    <scope>NUCLEOTIDE SEQUENCE [LARGE SCALE GENOMIC DNA]</scope>
    <source>
        <strain evidence="2 3">S18K6</strain>
    </source>
</reference>
<comment type="caution">
    <text evidence="2">The sequence shown here is derived from an EMBL/GenBank/DDBJ whole genome shotgun (WGS) entry which is preliminary data.</text>
</comment>
<organism evidence="2 3">
    <name type="scientific">Paraglaciecola chathamensis S18K6</name>
    <dbReference type="NCBI Taxonomy" id="1127672"/>
    <lineage>
        <taxon>Bacteria</taxon>
        <taxon>Pseudomonadati</taxon>
        <taxon>Pseudomonadota</taxon>
        <taxon>Gammaproteobacteria</taxon>
        <taxon>Alteromonadales</taxon>
        <taxon>Alteromonadaceae</taxon>
        <taxon>Paraglaciecola</taxon>
    </lineage>
</organism>
<dbReference type="Proteomes" id="UP000006320">
    <property type="component" value="Unassembled WGS sequence"/>
</dbReference>
<accession>A0AAV3UX50</accession>
<keyword evidence="1" id="KW-1133">Transmembrane helix</keyword>
<proteinExistence type="predicted"/>
<dbReference type="EMBL" id="BAEM01000022">
    <property type="protein sequence ID" value="GAC09534.1"/>
    <property type="molecule type" value="Genomic_DNA"/>
</dbReference>